<proteinExistence type="inferred from homology"/>
<keyword evidence="16" id="KW-0675">Receptor</keyword>
<dbReference type="Proteomes" id="UP000712281">
    <property type="component" value="Unassembled WGS sequence"/>
</dbReference>
<evidence type="ECO:0000256" key="9">
    <source>
        <dbReference type="ARBA" id="ARBA00022729"/>
    </source>
</evidence>
<feature type="domain" description="Protein kinase" evidence="22">
    <location>
        <begin position="607"/>
        <end position="888"/>
    </location>
</feature>
<feature type="chain" id="PRO_5035767016" description="non-specific serine/threonine protein kinase" evidence="21">
    <location>
        <begin position="22"/>
        <end position="961"/>
    </location>
</feature>
<evidence type="ECO:0000256" key="8">
    <source>
        <dbReference type="ARBA" id="ARBA00022692"/>
    </source>
</evidence>
<dbReference type="GO" id="GO:0005886">
    <property type="term" value="C:plasma membrane"/>
    <property type="evidence" value="ECO:0007669"/>
    <property type="project" value="UniProtKB-SubCell"/>
</dbReference>
<dbReference type="PANTHER" id="PTHR27007">
    <property type="match status" value="1"/>
</dbReference>
<protein>
    <recommendedName>
        <fullName evidence="4">non-specific serine/threonine protein kinase</fullName>
        <ecNumber evidence="4">2.7.11.1</ecNumber>
    </recommendedName>
</protein>
<keyword evidence="8 20" id="KW-0812">Transmembrane</keyword>
<dbReference type="Gene3D" id="2.60.120.200">
    <property type="match status" value="1"/>
</dbReference>
<keyword evidence="6" id="KW-0723">Serine/threonine-protein kinase</keyword>
<evidence type="ECO:0000313" key="24">
    <source>
        <dbReference type="Proteomes" id="UP000712281"/>
    </source>
</evidence>
<dbReference type="GO" id="GO:0004674">
    <property type="term" value="F:protein serine/threonine kinase activity"/>
    <property type="evidence" value="ECO:0007669"/>
    <property type="project" value="UniProtKB-KW"/>
</dbReference>
<dbReference type="SMART" id="SM00220">
    <property type="entry name" value="S_TKc"/>
    <property type="match status" value="2"/>
</dbReference>
<keyword evidence="12" id="KW-0418">Kinase</keyword>
<evidence type="ECO:0000256" key="13">
    <source>
        <dbReference type="ARBA" id="ARBA00022840"/>
    </source>
</evidence>
<keyword evidence="15 20" id="KW-0472">Membrane</keyword>
<dbReference type="FunFam" id="3.30.200.20:FF:000451">
    <property type="entry name" value="L-type lectin-domain containing receptor kinase I.9"/>
    <property type="match status" value="2"/>
</dbReference>
<evidence type="ECO:0000256" key="20">
    <source>
        <dbReference type="SAM" id="Phobius"/>
    </source>
</evidence>
<evidence type="ECO:0000256" key="15">
    <source>
        <dbReference type="ARBA" id="ARBA00023136"/>
    </source>
</evidence>
<keyword evidence="7" id="KW-0808">Transferase</keyword>
<dbReference type="GO" id="GO:0006952">
    <property type="term" value="P:defense response"/>
    <property type="evidence" value="ECO:0007669"/>
    <property type="project" value="UniProtKB-ARBA"/>
</dbReference>
<comment type="similarity">
    <text evidence="3">In the C-terminal section; belongs to the protein kinase superfamily. Ser/Thr protein kinase family.</text>
</comment>
<comment type="catalytic activity">
    <reaction evidence="18">
        <text>L-seryl-[protein] + ATP = O-phospho-L-seryl-[protein] + ADP + H(+)</text>
        <dbReference type="Rhea" id="RHEA:17989"/>
        <dbReference type="Rhea" id="RHEA-COMP:9863"/>
        <dbReference type="Rhea" id="RHEA-COMP:11604"/>
        <dbReference type="ChEBI" id="CHEBI:15378"/>
        <dbReference type="ChEBI" id="CHEBI:29999"/>
        <dbReference type="ChEBI" id="CHEBI:30616"/>
        <dbReference type="ChEBI" id="CHEBI:83421"/>
        <dbReference type="ChEBI" id="CHEBI:456216"/>
        <dbReference type="EC" id="2.7.11.1"/>
    </reaction>
</comment>
<sequence length="961" mass="107143">MIRGSLLGIIWMICCVCTSLQQETTFVYNGFDQGDHPIHLDGGARILRKNDVLQLTNETTTQIGRAFFEQPIEFKPSEPVSFSTHFVCALVRVGDVSGHGMAFFVSHSTDFEGAEPTRFFGLFNANGAASTRVLAVELDISKAPDVLDISDNHVGIDVNSAKSVKAENASYFSDREGRKVDMNLLSGDPIQVWVDYVGTTLNVSIAPLENQKPSRPLLSSTSINLTEIVQGRRMFVGFSGATGSIMVNQYLLGWSFSKSMASLQKIDISKLPKVPHPSNKNKSSSTVRNALLGLIAFLVFGLVFGAYMYRRNLYAEVREEWEKEYGPLRYSYKSLYKATKGFSRDEFLGKGGFGEVYKGTLPRNIELREVAVKKVSHEGEHGMKQFVSEIVCMRSLKHRSLVPLLGYCRRKHELILVSEYMPNGSLDHYLFNHDRPTLPWPRRFAILKDIALALSYLHTEADQVVIHRDIKASNVMLDAEFNGRLGDFGMSRLYDRGTDPTTTAAVGTIGYMAPELTTMGPSTVTDVYAFGVFLLEITCGRRPVEAGFSAAKRFLVQWVGECWRRSSLLDVVDPRRKKYSEVSETWEKEFDAHRFSYKSLYKATKGFSKDEFLGKGGFGEVYRGDLPQGREIAVKRVSHNGDEGVKQFVAEVVSMECLKHRNLVPLFGYCRRKRELLLVSEYMPNGSLDEHLFDETKPVLPWSQRLVVVKGIASALWYLHTAADQVVLHRDVKASNIMLDAEFNGRLGDFGMARFHDHGGDAATTAAVGTVGYMAPELITMGASTATDVYAFGVFMLEVACGRRPLEPQLQPEKRHMIKWVCECWKKDALLDATDPRLGDEFLPEEVEMVMKLGLLCSNIVPESRPTMEQVVLYLNNNLPLPDFSPYTVGIGTFAPVLVDAASLVVSSASWSWSAPSMSSSSANHSPYAGQSTDQPWGQTIETKNSLHIVSEAEKPKTQTF</sequence>
<gene>
    <name evidence="23" type="ORF">F2Q68_00022157</name>
</gene>
<keyword evidence="11 19" id="KW-0547">Nucleotide-binding</keyword>
<keyword evidence="9 21" id="KW-0732">Signal</keyword>
<dbReference type="CDD" id="cd14066">
    <property type="entry name" value="STKc_IRAK"/>
    <property type="match status" value="1"/>
</dbReference>
<dbReference type="PROSITE" id="PS00108">
    <property type="entry name" value="PROTEIN_KINASE_ST"/>
    <property type="match status" value="2"/>
</dbReference>
<dbReference type="InterPro" id="IPR011009">
    <property type="entry name" value="Kinase-like_dom_sf"/>
</dbReference>
<evidence type="ECO:0000256" key="18">
    <source>
        <dbReference type="ARBA" id="ARBA00048679"/>
    </source>
</evidence>
<evidence type="ECO:0000256" key="12">
    <source>
        <dbReference type="ARBA" id="ARBA00022777"/>
    </source>
</evidence>
<keyword evidence="13 19" id="KW-0067">ATP-binding</keyword>
<dbReference type="EMBL" id="QGKW02002228">
    <property type="protein sequence ID" value="KAF2536683.1"/>
    <property type="molecule type" value="Genomic_DNA"/>
</dbReference>
<dbReference type="FunFam" id="1.10.510.10:FF:000108">
    <property type="entry name" value="L-type lectin-domain containing receptor kinase S.4"/>
    <property type="match status" value="2"/>
</dbReference>
<dbReference type="GO" id="GO:0005524">
    <property type="term" value="F:ATP binding"/>
    <property type="evidence" value="ECO:0007669"/>
    <property type="project" value="UniProtKB-UniRule"/>
</dbReference>
<dbReference type="InterPro" id="IPR013320">
    <property type="entry name" value="ConA-like_dom_sf"/>
</dbReference>
<evidence type="ECO:0000256" key="6">
    <source>
        <dbReference type="ARBA" id="ARBA00022527"/>
    </source>
</evidence>
<keyword evidence="5" id="KW-1003">Cell membrane</keyword>
<feature type="binding site" evidence="19">
    <location>
        <position position="635"/>
    </location>
    <ligand>
        <name>ATP</name>
        <dbReference type="ChEBI" id="CHEBI:30616"/>
    </ligand>
</feature>
<evidence type="ECO:0000256" key="10">
    <source>
        <dbReference type="ARBA" id="ARBA00022734"/>
    </source>
</evidence>
<dbReference type="CDD" id="cd06899">
    <property type="entry name" value="lectin_legume_LecRK_Arcelin_ConA"/>
    <property type="match status" value="1"/>
</dbReference>
<comment type="subcellular location">
    <subcellularLocation>
        <location evidence="1">Cell membrane</location>
        <topology evidence="1">Single-pass type I membrane protein</topology>
    </subcellularLocation>
</comment>
<dbReference type="InterPro" id="IPR001220">
    <property type="entry name" value="Legume_lectin_dom"/>
</dbReference>
<dbReference type="Pfam" id="PF00139">
    <property type="entry name" value="Lectin_legB"/>
    <property type="match status" value="1"/>
</dbReference>
<feature type="transmembrane region" description="Helical" evidence="20">
    <location>
        <begin position="290"/>
        <end position="309"/>
    </location>
</feature>
<evidence type="ECO:0000256" key="19">
    <source>
        <dbReference type="PROSITE-ProRule" id="PRU10141"/>
    </source>
</evidence>
<comment type="catalytic activity">
    <reaction evidence="17">
        <text>L-threonyl-[protein] + ATP = O-phospho-L-threonyl-[protein] + ADP + H(+)</text>
        <dbReference type="Rhea" id="RHEA:46608"/>
        <dbReference type="Rhea" id="RHEA-COMP:11060"/>
        <dbReference type="Rhea" id="RHEA-COMP:11605"/>
        <dbReference type="ChEBI" id="CHEBI:15378"/>
        <dbReference type="ChEBI" id="CHEBI:30013"/>
        <dbReference type="ChEBI" id="CHEBI:30616"/>
        <dbReference type="ChEBI" id="CHEBI:61977"/>
        <dbReference type="ChEBI" id="CHEBI:456216"/>
        <dbReference type="EC" id="2.7.11.1"/>
    </reaction>
</comment>
<evidence type="ECO:0000256" key="5">
    <source>
        <dbReference type="ARBA" id="ARBA00022475"/>
    </source>
</evidence>
<feature type="signal peptide" evidence="21">
    <location>
        <begin position="1"/>
        <end position="21"/>
    </location>
</feature>
<evidence type="ECO:0000259" key="22">
    <source>
        <dbReference type="PROSITE" id="PS50011"/>
    </source>
</evidence>
<dbReference type="Gene3D" id="3.30.200.20">
    <property type="entry name" value="Phosphorylase Kinase, domain 1"/>
    <property type="match status" value="2"/>
</dbReference>
<dbReference type="InterPro" id="IPR017441">
    <property type="entry name" value="Protein_kinase_ATP_BS"/>
</dbReference>
<dbReference type="Pfam" id="PF07714">
    <property type="entry name" value="PK_Tyr_Ser-Thr"/>
    <property type="match status" value="1"/>
</dbReference>
<dbReference type="InterPro" id="IPR001245">
    <property type="entry name" value="Ser-Thr/Tyr_kinase_cat_dom"/>
</dbReference>
<reference evidence="23" key="1">
    <citation type="submission" date="2019-12" db="EMBL/GenBank/DDBJ databases">
        <title>Genome sequencing and annotation of Brassica cretica.</title>
        <authorList>
            <person name="Studholme D.J."/>
            <person name="Sarris P.F."/>
        </authorList>
    </citation>
    <scope>NUCLEOTIDE SEQUENCE</scope>
    <source>
        <strain evidence="23">PFS-001/15</strain>
        <tissue evidence="23">Leaf</tissue>
    </source>
</reference>
<dbReference type="EC" id="2.7.11.1" evidence="4"/>
<keyword evidence="14 20" id="KW-1133">Transmembrane helix</keyword>
<keyword evidence="10" id="KW-0430">Lectin</keyword>
<evidence type="ECO:0000256" key="2">
    <source>
        <dbReference type="ARBA" id="ARBA00008536"/>
    </source>
</evidence>
<comment type="caution">
    <text evidence="23">The sequence shown here is derived from an EMBL/GenBank/DDBJ whole genome shotgun (WGS) entry which is preliminary data.</text>
</comment>
<dbReference type="SUPFAM" id="SSF56112">
    <property type="entry name" value="Protein kinase-like (PK-like)"/>
    <property type="match status" value="2"/>
</dbReference>
<name>A0A8S9FSL4_BRACR</name>
<evidence type="ECO:0000313" key="23">
    <source>
        <dbReference type="EMBL" id="KAF2536683.1"/>
    </source>
</evidence>
<dbReference type="Gene3D" id="1.10.510.10">
    <property type="entry name" value="Transferase(Phosphotransferase) domain 1"/>
    <property type="match status" value="2"/>
</dbReference>
<dbReference type="GO" id="GO:0051707">
    <property type="term" value="P:response to other organism"/>
    <property type="evidence" value="ECO:0007669"/>
    <property type="project" value="UniProtKB-ARBA"/>
</dbReference>
<dbReference type="InterPro" id="IPR050528">
    <property type="entry name" value="L-type_Lectin-RKs"/>
</dbReference>
<evidence type="ECO:0000256" key="11">
    <source>
        <dbReference type="ARBA" id="ARBA00022741"/>
    </source>
</evidence>
<evidence type="ECO:0000256" key="14">
    <source>
        <dbReference type="ARBA" id="ARBA00022989"/>
    </source>
</evidence>
<accession>A0A8S9FSL4</accession>
<feature type="domain" description="Protein kinase" evidence="22">
    <location>
        <begin position="342"/>
        <end position="613"/>
    </location>
</feature>
<evidence type="ECO:0000256" key="7">
    <source>
        <dbReference type="ARBA" id="ARBA00022679"/>
    </source>
</evidence>
<organism evidence="23 24">
    <name type="scientific">Brassica cretica</name>
    <name type="common">Mustard</name>
    <dbReference type="NCBI Taxonomy" id="69181"/>
    <lineage>
        <taxon>Eukaryota</taxon>
        <taxon>Viridiplantae</taxon>
        <taxon>Streptophyta</taxon>
        <taxon>Embryophyta</taxon>
        <taxon>Tracheophyta</taxon>
        <taxon>Spermatophyta</taxon>
        <taxon>Magnoliopsida</taxon>
        <taxon>eudicotyledons</taxon>
        <taxon>Gunneridae</taxon>
        <taxon>Pentapetalae</taxon>
        <taxon>rosids</taxon>
        <taxon>malvids</taxon>
        <taxon>Brassicales</taxon>
        <taxon>Brassicaceae</taxon>
        <taxon>Brassiceae</taxon>
        <taxon>Brassica</taxon>
    </lineage>
</organism>
<dbReference type="GO" id="GO:0030246">
    <property type="term" value="F:carbohydrate binding"/>
    <property type="evidence" value="ECO:0007669"/>
    <property type="project" value="UniProtKB-KW"/>
</dbReference>
<evidence type="ECO:0000256" key="16">
    <source>
        <dbReference type="ARBA" id="ARBA00023170"/>
    </source>
</evidence>
<evidence type="ECO:0000256" key="1">
    <source>
        <dbReference type="ARBA" id="ARBA00004251"/>
    </source>
</evidence>
<evidence type="ECO:0000256" key="3">
    <source>
        <dbReference type="ARBA" id="ARBA00010217"/>
    </source>
</evidence>
<dbReference type="PROSITE" id="PS00107">
    <property type="entry name" value="PROTEIN_KINASE_ATP"/>
    <property type="match status" value="2"/>
</dbReference>
<comment type="similarity">
    <text evidence="2">In the N-terminal section; belongs to the leguminous lectin family.</text>
</comment>
<dbReference type="Pfam" id="PF00069">
    <property type="entry name" value="Pkinase"/>
    <property type="match status" value="1"/>
</dbReference>
<dbReference type="SUPFAM" id="SSF49899">
    <property type="entry name" value="Concanavalin A-like lectins/glucanases"/>
    <property type="match status" value="1"/>
</dbReference>
<evidence type="ECO:0000256" key="17">
    <source>
        <dbReference type="ARBA" id="ARBA00047899"/>
    </source>
</evidence>
<dbReference type="FunFam" id="2.60.120.200:FF:000112">
    <property type="entry name" value="L-type lectin-domain containing receptor kinase V.9"/>
    <property type="match status" value="1"/>
</dbReference>
<evidence type="ECO:0000256" key="4">
    <source>
        <dbReference type="ARBA" id="ARBA00012513"/>
    </source>
</evidence>
<dbReference type="PROSITE" id="PS50011">
    <property type="entry name" value="PROTEIN_KINASE_DOM"/>
    <property type="match status" value="2"/>
</dbReference>
<dbReference type="AlphaFoldDB" id="A0A8S9FSL4"/>
<dbReference type="InterPro" id="IPR008271">
    <property type="entry name" value="Ser/Thr_kinase_AS"/>
</dbReference>
<evidence type="ECO:0000256" key="21">
    <source>
        <dbReference type="SAM" id="SignalP"/>
    </source>
</evidence>
<feature type="binding site" evidence="19">
    <location>
        <position position="374"/>
    </location>
    <ligand>
        <name>ATP</name>
        <dbReference type="ChEBI" id="CHEBI:30616"/>
    </ligand>
</feature>
<dbReference type="InterPro" id="IPR000719">
    <property type="entry name" value="Prot_kinase_dom"/>
</dbReference>